<dbReference type="InterPro" id="IPR001623">
    <property type="entry name" value="DnaJ_domain"/>
</dbReference>
<proteinExistence type="inferred from homology"/>
<dbReference type="Proteomes" id="UP001447188">
    <property type="component" value="Unassembled WGS sequence"/>
</dbReference>
<dbReference type="InterPro" id="IPR036671">
    <property type="entry name" value="DPH_MB_sf"/>
</dbReference>
<evidence type="ECO:0000256" key="3">
    <source>
        <dbReference type="ARBA" id="ARBA00004496"/>
    </source>
</evidence>
<dbReference type="InterPro" id="IPR036869">
    <property type="entry name" value="J_dom_sf"/>
</dbReference>
<reference evidence="14 15" key="1">
    <citation type="submission" date="2024-02" db="EMBL/GenBank/DDBJ databases">
        <title>Discinaceae phylogenomics.</title>
        <authorList>
            <person name="Dirks A.C."/>
            <person name="James T.Y."/>
        </authorList>
    </citation>
    <scope>NUCLEOTIDE SEQUENCE [LARGE SCALE GENOMIC DNA]</scope>
    <source>
        <strain evidence="14 15">ACD0624</strain>
    </source>
</reference>
<feature type="domain" description="DPH-type MB" evidence="13">
    <location>
        <begin position="95"/>
        <end position="141"/>
    </location>
</feature>
<evidence type="ECO:0000256" key="9">
    <source>
        <dbReference type="ARBA" id="ARBA00022833"/>
    </source>
</evidence>
<comment type="pathway">
    <text evidence="4">Protein modification; peptidyl-diphthamide biosynthesis.</text>
</comment>
<dbReference type="CDD" id="cd06257">
    <property type="entry name" value="DnaJ"/>
    <property type="match status" value="1"/>
</dbReference>
<dbReference type="PROSITE" id="PS51074">
    <property type="entry name" value="DPH_MB"/>
    <property type="match status" value="1"/>
</dbReference>
<dbReference type="InterPro" id="IPR044248">
    <property type="entry name" value="DPH3/4-like"/>
</dbReference>
<gene>
    <name evidence="14" type="primary">DPH4</name>
    <name evidence="14" type="ORF">Q9L58_002034</name>
</gene>
<dbReference type="Pfam" id="PF05207">
    <property type="entry name" value="Zn_ribbon_CSL"/>
    <property type="match status" value="1"/>
</dbReference>
<evidence type="ECO:0000256" key="4">
    <source>
        <dbReference type="ARBA" id="ARBA00005156"/>
    </source>
</evidence>
<dbReference type="Gene3D" id="3.10.660.10">
    <property type="entry name" value="DPH Zinc finger"/>
    <property type="match status" value="1"/>
</dbReference>
<dbReference type="InterPro" id="IPR007872">
    <property type="entry name" value="DPH_MB_dom"/>
</dbReference>
<keyword evidence="8" id="KW-0479">Metal-binding</keyword>
<keyword evidence="9" id="KW-0862">Zinc</keyword>
<comment type="caution">
    <text evidence="14">The sequence shown here is derived from an EMBL/GenBank/DDBJ whole genome shotgun (WGS) entry which is preliminary data.</text>
</comment>
<evidence type="ECO:0000256" key="1">
    <source>
        <dbReference type="ARBA" id="ARBA00003474"/>
    </source>
</evidence>
<comment type="function">
    <text evidence="1">Required for the first step of diphthamide biosynthesis, the transfer of 3-amino-3-carboxypropyl from S-adenosyl-L-methionine to a histidine residue. Diphthamide is a post-translational modification of histidine which occurs in elongation factor 2.</text>
</comment>
<keyword evidence="15" id="KW-1185">Reference proteome</keyword>
<dbReference type="PANTHER" id="PTHR21454">
    <property type="entry name" value="DPH3 HOMOLOG-RELATED"/>
    <property type="match status" value="1"/>
</dbReference>
<dbReference type="PROSITE" id="PS50076">
    <property type="entry name" value="DNAJ_2"/>
    <property type="match status" value="1"/>
</dbReference>
<dbReference type="EMBL" id="JBBBZM010000016">
    <property type="protein sequence ID" value="KAL0638983.1"/>
    <property type="molecule type" value="Genomic_DNA"/>
</dbReference>
<evidence type="ECO:0000256" key="2">
    <source>
        <dbReference type="ARBA" id="ARBA00004123"/>
    </source>
</evidence>
<evidence type="ECO:0000256" key="6">
    <source>
        <dbReference type="ARBA" id="ARBA00021797"/>
    </source>
</evidence>
<evidence type="ECO:0000259" key="13">
    <source>
        <dbReference type="PROSITE" id="PS51074"/>
    </source>
</evidence>
<name>A0ABR3GSS8_9PEZI</name>
<evidence type="ECO:0000313" key="15">
    <source>
        <dbReference type="Proteomes" id="UP001447188"/>
    </source>
</evidence>
<evidence type="ECO:0000256" key="10">
    <source>
        <dbReference type="ARBA" id="ARBA00023004"/>
    </source>
</evidence>
<keyword evidence="7" id="KW-0963">Cytoplasm</keyword>
<keyword evidence="11" id="KW-0539">Nucleus</keyword>
<evidence type="ECO:0000256" key="5">
    <source>
        <dbReference type="ARBA" id="ARBA00006169"/>
    </source>
</evidence>
<feature type="domain" description="J" evidence="12">
    <location>
        <begin position="9"/>
        <end position="79"/>
    </location>
</feature>
<keyword evidence="10" id="KW-0408">Iron</keyword>
<accession>A0ABR3GSS8</accession>
<evidence type="ECO:0000256" key="7">
    <source>
        <dbReference type="ARBA" id="ARBA00022490"/>
    </source>
</evidence>
<evidence type="ECO:0000259" key="12">
    <source>
        <dbReference type="PROSITE" id="PS50076"/>
    </source>
</evidence>
<dbReference type="SUPFAM" id="SSF46565">
    <property type="entry name" value="Chaperone J-domain"/>
    <property type="match status" value="1"/>
</dbReference>
<organism evidence="14 15">
    <name type="scientific">Discina gigas</name>
    <dbReference type="NCBI Taxonomy" id="1032678"/>
    <lineage>
        <taxon>Eukaryota</taxon>
        <taxon>Fungi</taxon>
        <taxon>Dikarya</taxon>
        <taxon>Ascomycota</taxon>
        <taxon>Pezizomycotina</taxon>
        <taxon>Pezizomycetes</taxon>
        <taxon>Pezizales</taxon>
        <taxon>Discinaceae</taxon>
        <taxon>Discina</taxon>
    </lineage>
</organism>
<comment type="similarity">
    <text evidence="5">Belongs to the DPH4 family.</text>
</comment>
<evidence type="ECO:0000313" key="14">
    <source>
        <dbReference type="EMBL" id="KAL0638983.1"/>
    </source>
</evidence>
<dbReference type="Gene3D" id="1.10.287.110">
    <property type="entry name" value="DnaJ domain"/>
    <property type="match status" value="1"/>
</dbReference>
<dbReference type="SMART" id="SM00271">
    <property type="entry name" value="DnaJ"/>
    <property type="match status" value="1"/>
</dbReference>
<comment type="subcellular location">
    <subcellularLocation>
        <location evidence="3">Cytoplasm</location>
    </subcellularLocation>
    <subcellularLocation>
        <location evidence="2">Nucleus</location>
    </subcellularLocation>
</comment>
<dbReference type="PANTHER" id="PTHR21454:SF46">
    <property type="entry name" value="DIPHTHAMIDE BIOSYNTHESIS PROTEIN 4"/>
    <property type="match status" value="1"/>
</dbReference>
<sequence>MTRIQFRETHYEILSVPPNISLAPAPLKKAYHRALLIHHPDKLGSQPPNPKPRFTIDQITAAYTTLSTPHLRQEYERQLAASTSTIIGGVDEGKVLQSVDLDDFYYDEERERWTRACRCGAGEGFVITEEDLAADADGKGK</sequence>
<evidence type="ECO:0000256" key="8">
    <source>
        <dbReference type="ARBA" id="ARBA00022723"/>
    </source>
</evidence>
<evidence type="ECO:0000256" key="11">
    <source>
        <dbReference type="ARBA" id="ARBA00023242"/>
    </source>
</evidence>
<protein>
    <recommendedName>
        <fullName evidence="6">Diphthamide biosynthesis protein 4</fullName>
    </recommendedName>
</protein>
<dbReference type="SUPFAM" id="SSF144217">
    <property type="entry name" value="CSL zinc finger"/>
    <property type="match status" value="1"/>
</dbReference>
<dbReference type="Pfam" id="PF00226">
    <property type="entry name" value="DnaJ"/>
    <property type="match status" value="1"/>
</dbReference>